<dbReference type="AlphaFoldDB" id="A0A0F5HNP9"/>
<dbReference type="RefSeq" id="WP_039237297.1">
    <property type="nucleotide sequence ID" value="NZ_JWIR02000046.1"/>
</dbReference>
<dbReference type="Gene3D" id="2.60.40.3350">
    <property type="match status" value="1"/>
</dbReference>
<evidence type="ECO:0000256" key="1">
    <source>
        <dbReference type="SAM" id="MobiDB-lite"/>
    </source>
</evidence>
<evidence type="ECO:0000313" key="2">
    <source>
        <dbReference type="EMBL" id="KKB38576.1"/>
    </source>
</evidence>
<protein>
    <submittedName>
        <fullName evidence="2">Phage pre-neck appendage-like protein</fullName>
    </submittedName>
</protein>
<dbReference type="STRING" id="1221996.QY95_02574"/>
<evidence type="ECO:0000313" key="3">
    <source>
        <dbReference type="Proteomes" id="UP000031563"/>
    </source>
</evidence>
<dbReference type="OrthoDB" id="2944087at2"/>
<keyword evidence="3" id="KW-1185">Reference proteome</keyword>
<proteinExistence type="predicted"/>
<comment type="caution">
    <text evidence="2">The sequence shown here is derived from an EMBL/GenBank/DDBJ whole genome shotgun (WGS) entry which is preliminary data.</text>
</comment>
<accession>A0A0F5HZ73</accession>
<organism evidence="2 3">
    <name type="scientific">Bacillus thermotolerans</name>
    <name type="common">Quasibacillus thermotolerans</name>
    <dbReference type="NCBI Taxonomy" id="1221996"/>
    <lineage>
        <taxon>Bacteria</taxon>
        <taxon>Bacillati</taxon>
        <taxon>Bacillota</taxon>
        <taxon>Bacilli</taxon>
        <taxon>Bacillales</taxon>
        <taxon>Bacillaceae</taxon>
        <taxon>Bacillus</taxon>
    </lineage>
</organism>
<dbReference type="Proteomes" id="UP000031563">
    <property type="component" value="Unassembled WGS sequence"/>
</dbReference>
<reference evidence="2" key="1">
    <citation type="submission" date="2015-02" db="EMBL/GenBank/DDBJ databases">
        <title>Genome Assembly of Bacillaceae bacterium MTCC 8252.</title>
        <authorList>
            <person name="Verma A."/>
            <person name="Khatri I."/>
            <person name="Mual P."/>
            <person name="Subramanian S."/>
            <person name="Krishnamurthi S."/>
        </authorList>
    </citation>
    <scope>NUCLEOTIDE SEQUENCE [LARGE SCALE GENOMIC DNA]</scope>
    <source>
        <strain evidence="2">MTCC 8252</strain>
    </source>
</reference>
<dbReference type="EMBL" id="JWIR02000046">
    <property type="protein sequence ID" value="KKB38576.1"/>
    <property type="molecule type" value="Genomic_DNA"/>
</dbReference>
<sequence>MQVQNKQSITVDLRRSMTMPVPRYRQHDTNILEIKVLDNAQPADLSNVTWITAAYKRPDKEVVSRIVSKEGNVLTYQIGKEECDYPGKGELMIQFYEGDQRLSTMKIQVIIDSSFEPDIEGTEDLQLLQELFIEVDTRLADINRTNEIYQVNEAKRKENEVTRQDQEAARLAAENRREAAETTRQEQESARQTNTAQAISDAVAATQHAATQGDYAKEQGDYAKTQGDAAAQRLAELNNADAAQLDDRLTEVEGRLSETGRHTQILEPGMNILDANVATPVDFEIQGRTLINLLGKKGGFETASTSGDTGEYWTAIGTGNPLYAYFSIENGRQVIESRENTTFSGRVQILNLLYEPGKYYVAVTEVETVGIGAWTGVRSNGSGGLGATSNTARIPADFKGVSVNKIAGTGGDGWIQLSADRDAGQTKIGKVYFDNVRIYEITRAEYEKIGLEWTDEEVARRYPYVEHAQHLQNPYVIAQGENLMPPFHTWSIPTADMPALSQSPYEYVTEVKTHTKYMESPVIDVVKGREYTFSLNKDKTVQFAIRDAVTNEYLYGYTTNNSRTFTATSDKIIIYMRTGSSVDPIDNPYTFSRPMLTPGNTVKPFTPSNPSFLYAETKLASVGNRKDVLYKEEGRWKVRHTIEKEFILDGSLDWRLSSVVSTDLSFKRFIIGILLPGMSQMSDQMIAYDYMYNVYKGITLNASNATPKPFQVGSGNVNPFITVPNSLTGFGESYAPTNDEIKAYFNGWKVKTSDETGKPIAWISVVDSTDAPTQTLEYVSTNRASNYTPYKLSYALSFPVTEEVDVEGDIVADGLTQMEVGSGVIVREKLTPQLVNGNLYYMNHIPYKNTLENKPDRFIAVYKGREIDNSWITNRHANYYGGIGLQSSNVDPEADYYVTYIVQEKHRFTTNPVDVKAMFAKNIRSAYDDLAVKVSDIATGQTALNTLTAELLRRIKALEGA</sequence>
<accession>A0A0F5HNP9</accession>
<name>A0A0F5HNP9_BACTR</name>
<feature type="region of interest" description="Disordered" evidence="1">
    <location>
        <begin position="172"/>
        <end position="205"/>
    </location>
</feature>
<gene>
    <name evidence="2" type="ORF">QY95_02574</name>
</gene>
<feature type="compositionally biased region" description="Basic and acidic residues" evidence="1">
    <location>
        <begin position="172"/>
        <end position="189"/>
    </location>
</feature>